<keyword evidence="5" id="KW-0804">Transcription</keyword>
<dbReference type="RefSeq" id="XP_063097521.1">
    <property type="nucleotide sequence ID" value="XM_063241451.1"/>
</dbReference>
<dbReference type="EMBL" id="AAKN02025606">
    <property type="status" value="NOT_ANNOTATED_CDS"/>
    <property type="molecule type" value="Genomic_DNA"/>
</dbReference>
<feature type="region of interest" description="Disordered" evidence="13">
    <location>
        <begin position="285"/>
        <end position="431"/>
    </location>
</feature>
<feature type="compositionally biased region" description="Low complexity" evidence="13">
    <location>
        <begin position="308"/>
        <end position="333"/>
    </location>
</feature>
<evidence type="ECO:0000256" key="4">
    <source>
        <dbReference type="ARBA" id="ARBA00023125"/>
    </source>
</evidence>
<dbReference type="InterPro" id="IPR036388">
    <property type="entry name" value="WH-like_DNA-bd_sf"/>
</dbReference>
<evidence type="ECO:0000313" key="15">
    <source>
        <dbReference type="Ensembl" id="ENSCPOP00000023095.1"/>
    </source>
</evidence>
<dbReference type="FunFam" id="1.10.10.10:FF:000167">
    <property type="entry name" value="forkhead box protein N3 isoform X1"/>
    <property type="match status" value="1"/>
</dbReference>
<keyword evidence="3" id="KW-0805">Transcription regulation</keyword>
<dbReference type="InterPro" id="IPR001766">
    <property type="entry name" value="Fork_head_dom"/>
</dbReference>
<evidence type="ECO:0000259" key="14">
    <source>
        <dbReference type="PROSITE" id="PS50039"/>
    </source>
</evidence>
<keyword evidence="16" id="KW-1185">Reference proteome</keyword>
<evidence type="ECO:0000256" key="1">
    <source>
        <dbReference type="ARBA" id="ARBA00004123"/>
    </source>
</evidence>
<evidence type="ECO:0000256" key="8">
    <source>
        <dbReference type="ARBA" id="ARBA00034657"/>
    </source>
</evidence>
<dbReference type="PROSITE" id="PS00658">
    <property type="entry name" value="FORK_HEAD_2"/>
    <property type="match status" value="1"/>
</dbReference>
<comment type="function">
    <text evidence="8">Acts as a transcriptional repressor. May be involved in DNA damage-inducible cell cycle arrests (checkpoints).</text>
</comment>
<feature type="domain" description="Fork-head" evidence="14">
    <location>
        <begin position="114"/>
        <end position="201"/>
    </location>
</feature>
<keyword evidence="6 12" id="KW-0539">Nucleus</keyword>
<name>A0A286XCG2_CAVPO</name>
<evidence type="ECO:0000256" key="13">
    <source>
        <dbReference type="SAM" id="MobiDB-lite"/>
    </source>
</evidence>
<accession>A0A286XCG2</accession>
<proteinExistence type="predicted"/>
<feature type="compositionally biased region" description="Low complexity" evidence="13">
    <location>
        <begin position="344"/>
        <end position="355"/>
    </location>
</feature>
<organism evidence="15 16">
    <name type="scientific">Cavia porcellus</name>
    <name type="common">Guinea pig</name>
    <dbReference type="NCBI Taxonomy" id="10141"/>
    <lineage>
        <taxon>Eukaryota</taxon>
        <taxon>Metazoa</taxon>
        <taxon>Chordata</taxon>
        <taxon>Craniata</taxon>
        <taxon>Vertebrata</taxon>
        <taxon>Euteleostomi</taxon>
        <taxon>Mammalia</taxon>
        <taxon>Eutheria</taxon>
        <taxon>Euarchontoglires</taxon>
        <taxon>Glires</taxon>
        <taxon>Rodentia</taxon>
        <taxon>Hystricomorpha</taxon>
        <taxon>Caviidae</taxon>
        <taxon>Cavia</taxon>
    </lineage>
</organism>
<keyword evidence="7" id="KW-0131">Cell cycle</keyword>
<dbReference type="Proteomes" id="UP000005447">
    <property type="component" value="Unassembled WGS sequence"/>
</dbReference>
<dbReference type="InterPro" id="IPR047119">
    <property type="entry name" value="FOXN2/3-like"/>
</dbReference>
<feature type="compositionally biased region" description="Basic and acidic residues" evidence="13">
    <location>
        <begin position="356"/>
        <end position="381"/>
    </location>
</feature>
<dbReference type="GO" id="GO:0000987">
    <property type="term" value="F:cis-regulatory region sequence-specific DNA binding"/>
    <property type="evidence" value="ECO:0007669"/>
    <property type="project" value="TreeGrafter"/>
</dbReference>
<feature type="compositionally biased region" description="Basic residues" evidence="13">
    <location>
        <begin position="389"/>
        <end position="401"/>
    </location>
</feature>
<dbReference type="Ensembl" id="ENSCPOT00000048318.1">
    <property type="protein sequence ID" value="ENSCPOP00000023095.1"/>
    <property type="gene ID" value="ENSCPOG00000004079.4"/>
</dbReference>
<dbReference type="PROSITE" id="PS00657">
    <property type="entry name" value="FORK_HEAD_1"/>
    <property type="match status" value="1"/>
</dbReference>
<dbReference type="EMBL" id="AAKN02025604">
    <property type="status" value="NOT_ANNOTATED_CDS"/>
    <property type="molecule type" value="Genomic_DNA"/>
</dbReference>
<dbReference type="Bgee" id="ENSCPOG00000004079">
    <property type="expression patterns" value="Expressed in heart left ventricle and 12 other cell types or tissues"/>
</dbReference>
<dbReference type="SMART" id="SM00339">
    <property type="entry name" value="FH"/>
    <property type="match status" value="1"/>
</dbReference>
<dbReference type="OrthoDB" id="5954824at2759"/>
<dbReference type="InterPro" id="IPR018122">
    <property type="entry name" value="TF_fork_head_CS_1"/>
</dbReference>
<evidence type="ECO:0000256" key="3">
    <source>
        <dbReference type="ARBA" id="ARBA00023015"/>
    </source>
</evidence>
<feature type="region of interest" description="Disordered" evidence="13">
    <location>
        <begin position="86"/>
        <end position="108"/>
    </location>
</feature>
<dbReference type="CDD" id="cd20059">
    <property type="entry name" value="FH_FOXN3"/>
    <property type="match status" value="1"/>
</dbReference>
<dbReference type="Gene3D" id="1.10.10.10">
    <property type="entry name" value="Winged helix-like DNA-binding domain superfamily/Winged helix DNA-binding domain"/>
    <property type="match status" value="1"/>
</dbReference>
<dbReference type="PROSITE" id="PS50039">
    <property type="entry name" value="FORK_HEAD_3"/>
    <property type="match status" value="1"/>
</dbReference>
<dbReference type="GeneTree" id="ENSGT00940000155937"/>
<dbReference type="EMBL" id="AAKN02025607">
    <property type="status" value="NOT_ANNOTATED_CDS"/>
    <property type="molecule type" value="Genomic_DNA"/>
</dbReference>
<protein>
    <recommendedName>
        <fullName evidence="9">Forkhead box protein N3</fullName>
    </recommendedName>
    <alternativeName>
        <fullName evidence="11">Checkpoint suppressor 1</fullName>
    </alternativeName>
</protein>
<evidence type="ECO:0000256" key="6">
    <source>
        <dbReference type="ARBA" id="ARBA00023242"/>
    </source>
</evidence>
<dbReference type="EMBL" id="AAKN02025605">
    <property type="status" value="NOT_ANNOTATED_CDS"/>
    <property type="molecule type" value="Genomic_DNA"/>
</dbReference>
<dbReference type="VEuPathDB" id="HostDB:ENSCPOG00000004079"/>
<dbReference type="InterPro" id="IPR036390">
    <property type="entry name" value="WH_DNA-bd_sf"/>
</dbReference>
<dbReference type="EMBL" id="AAKN02025608">
    <property type="status" value="NOT_ANNOTATED_CDS"/>
    <property type="molecule type" value="Genomic_DNA"/>
</dbReference>
<dbReference type="InterPro" id="IPR030456">
    <property type="entry name" value="TF_fork_head_CS_2"/>
</dbReference>
<dbReference type="Pfam" id="PF00250">
    <property type="entry name" value="Forkhead"/>
    <property type="match status" value="1"/>
</dbReference>
<dbReference type="PRINTS" id="PR00053">
    <property type="entry name" value="FORKHEAD"/>
</dbReference>
<dbReference type="InterPro" id="IPR047404">
    <property type="entry name" value="FH_FOXN3"/>
</dbReference>
<reference evidence="15" key="3">
    <citation type="submission" date="2025-09" db="UniProtKB">
        <authorList>
            <consortium name="Ensembl"/>
        </authorList>
    </citation>
    <scope>IDENTIFICATION</scope>
    <source>
        <strain evidence="15">2N</strain>
    </source>
</reference>
<feature type="region of interest" description="Disordered" evidence="13">
    <location>
        <begin position="1"/>
        <end position="21"/>
    </location>
</feature>
<comment type="subunit">
    <text evidence="10">Interacts through its C-terminus with the C-terminus of SNW1/SKIP.</text>
</comment>
<evidence type="ECO:0000256" key="9">
    <source>
        <dbReference type="ARBA" id="ARBA00034870"/>
    </source>
</evidence>
<feature type="DNA-binding region" description="Fork-head" evidence="12">
    <location>
        <begin position="114"/>
        <end position="201"/>
    </location>
</feature>
<evidence type="ECO:0000256" key="2">
    <source>
        <dbReference type="ARBA" id="ARBA00022491"/>
    </source>
</evidence>
<dbReference type="AlphaFoldDB" id="A0A286XCG2"/>
<keyword evidence="4 12" id="KW-0238">DNA-binding</keyword>
<reference evidence="16" key="1">
    <citation type="journal article" date="2011" name="Nature">
        <title>A high-resolution map of human evolutionary constraint using 29 mammals.</title>
        <authorList>
            <person name="Lindblad-Toh K."/>
            <person name="Garber M."/>
            <person name="Zuk O."/>
            <person name="Lin M.F."/>
            <person name="Parker B.J."/>
            <person name="Washietl S."/>
            <person name="Kheradpour P."/>
            <person name="Ernst J."/>
            <person name="Jordan G."/>
            <person name="Mauceli E."/>
            <person name="Ward L.D."/>
            <person name="Lowe C.B."/>
            <person name="Holloway A.K."/>
            <person name="Clamp M."/>
            <person name="Gnerre S."/>
            <person name="Alfoldi J."/>
            <person name="Beal K."/>
            <person name="Chang J."/>
            <person name="Clawson H."/>
            <person name="Cuff J."/>
            <person name="Di Palma F."/>
            <person name="Fitzgerald S."/>
            <person name="Flicek P."/>
            <person name="Guttman M."/>
            <person name="Hubisz M.J."/>
            <person name="Jaffe D.B."/>
            <person name="Jungreis I."/>
            <person name="Kent W.J."/>
            <person name="Kostka D."/>
            <person name="Lara M."/>
            <person name="Martins A.L."/>
            <person name="Massingham T."/>
            <person name="Moltke I."/>
            <person name="Raney B.J."/>
            <person name="Rasmussen M.D."/>
            <person name="Robinson J."/>
            <person name="Stark A."/>
            <person name="Vilella A.J."/>
            <person name="Wen J."/>
            <person name="Xie X."/>
            <person name="Zody M.C."/>
            <person name="Baldwin J."/>
            <person name="Bloom T."/>
            <person name="Chin C.W."/>
            <person name="Heiman D."/>
            <person name="Nicol R."/>
            <person name="Nusbaum C."/>
            <person name="Young S."/>
            <person name="Wilkinson J."/>
            <person name="Worley K.C."/>
            <person name="Kovar C.L."/>
            <person name="Muzny D.M."/>
            <person name="Gibbs R.A."/>
            <person name="Cree A."/>
            <person name="Dihn H.H."/>
            <person name="Fowler G."/>
            <person name="Jhangiani S."/>
            <person name="Joshi V."/>
            <person name="Lee S."/>
            <person name="Lewis L.R."/>
            <person name="Nazareth L.V."/>
            <person name="Okwuonu G."/>
            <person name="Santibanez J."/>
            <person name="Warren W.C."/>
            <person name="Mardis E.R."/>
            <person name="Weinstock G.M."/>
            <person name="Wilson R.K."/>
            <person name="Delehaunty K."/>
            <person name="Dooling D."/>
            <person name="Fronik C."/>
            <person name="Fulton L."/>
            <person name="Fulton B."/>
            <person name="Graves T."/>
            <person name="Minx P."/>
            <person name="Sodergren E."/>
            <person name="Birney E."/>
            <person name="Margulies E.H."/>
            <person name="Herrero J."/>
            <person name="Green E.D."/>
            <person name="Haussler D."/>
            <person name="Siepel A."/>
            <person name="Goldman N."/>
            <person name="Pollard K.S."/>
            <person name="Pedersen J.S."/>
            <person name="Lander E.S."/>
            <person name="Kellis M."/>
        </authorList>
    </citation>
    <scope>NUCLEOTIDE SEQUENCE [LARGE SCALE GENOMIC DNA]</scope>
    <source>
        <strain evidence="16">2N</strain>
    </source>
</reference>
<reference evidence="15" key="2">
    <citation type="submission" date="2025-08" db="UniProtKB">
        <authorList>
            <consortium name="Ensembl"/>
        </authorList>
    </citation>
    <scope>IDENTIFICATION</scope>
    <source>
        <strain evidence="15">2N</strain>
    </source>
</reference>
<evidence type="ECO:0000256" key="5">
    <source>
        <dbReference type="ARBA" id="ARBA00023163"/>
    </source>
</evidence>
<comment type="subcellular location">
    <subcellularLocation>
        <location evidence="1 12">Nucleus</location>
    </subcellularLocation>
</comment>
<dbReference type="SUPFAM" id="SSF46785">
    <property type="entry name" value="Winged helix' DNA-binding domain"/>
    <property type="match status" value="1"/>
</dbReference>
<gene>
    <name evidence="15" type="primary">FOXN3</name>
</gene>
<dbReference type="PANTHER" id="PTHR13962:SF20">
    <property type="entry name" value="FORKHEAD BOX PROTEIN N3"/>
    <property type="match status" value="1"/>
</dbReference>
<sequence length="462" mass="50816">MGPVMPASKKPESSGISVSSGLSQCYPGSAFSKALQEDDDLDFSLPDIRLEEGTMEDEELTNLNWLHESKNLLKSFGESVLRSVSPVQDLDDDTPPSPAHSDMPYDARQNPNCKPPYSFSCLIFMAIEDSPTKRLPVKDIYNWILEHFPYFANAPTGWKNSVRHNLSLNKCFKKVDKERSQSIGKGSLWCIDPEYRQNLIQALKKTPYHPPPTPQAYQSTSGPPIWPGSTFFKRNGALLQVPPGVIQNGARVLSRGLFPGVRPLPITPIGMTAAMRNGITSCRMRTESEPSCGSPVVSGDPKEDHNYSSAKSSNTRSTSPASDSISSSSSSSSADDHYEFATKGSQEGSEGSEGSFHSHESHSETEEDDRKPSQKEAKDALGDSGYASQHKKRQHFAKARKVPSDTLPLKKRRTEKPPESDDEEMKEAAGSLLHLAGIRSCLNNITNRTAKGQKEQKETTKN</sequence>
<dbReference type="GO" id="GO:0005634">
    <property type="term" value="C:nucleus"/>
    <property type="evidence" value="ECO:0007669"/>
    <property type="project" value="UniProtKB-SubCell"/>
</dbReference>
<evidence type="ECO:0000256" key="11">
    <source>
        <dbReference type="ARBA" id="ARBA00075645"/>
    </source>
</evidence>
<evidence type="ECO:0000256" key="7">
    <source>
        <dbReference type="ARBA" id="ARBA00023306"/>
    </source>
</evidence>
<evidence type="ECO:0000256" key="12">
    <source>
        <dbReference type="PROSITE-ProRule" id="PRU00089"/>
    </source>
</evidence>
<evidence type="ECO:0000256" key="10">
    <source>
        <dbReference type="ARBA" id="ARBA00064626"/>
    </source>
</evidence>
<dbReference type="PANTHER" id="PTHR13962">
    <property type="entry name" value="FORKHEAD BOX PROTEIN N3-LIKE PROTEIN-RELATED"/>
    <property type="match status" value="1"/>
</dbReference>
<dbReference type="GeneID" id="100723936"/>
<dbReference type="GO" id="GO:0003700">
    <property type="term" value="F:DNA-binding transcription factor activity"/>
    <property type="evidence" value="ECO:0007669"/>
    <property type="project" value="InterPro"/>
</dbReference>
<evidence type="ECO:0000313" key="16">
    <source>
        <dbReference type="Proteomes" id="UP000005447"/>
    </source>
</evidence>
<keyword evidence="2" id="KW-0678">Repressor</keyword>